<keyword evidence="5" id="KW-1185">Reference proteome</keyword>
<name>A0A0B4H0D6_METGA</name>
<dbReference type="SUPFAM" id="SSF56672">
    <property type="entry name" value="DNA/RNA polymerases"/>
    <property type="match status" value="1"/>
</dbReference>
<evidence type="ECO:0000256" key="1">
    <source>
        <dbReference type="ARBA" id="ARBA00004173"/>
    </source>
</evidence>
<comment type="subcellular location">
    <subcellularLocation>
        <location evidence="1">Mitochondrion</location>
    </subcellularLocation>
</comment>
<protein>
    <submittedName>
        <fullName evidence="4">Gag-Pol polyprotein</fullName>
    </submittedName>
</protein>
<dbReference type="EMBL" id="AZNH01000064">
    <property type="protein sequence ID" value="KID83236.1"/>
    <property type="molecule type" value="Genomic_DNA"/>
</dbReference>
<feature type="domain" description="Reverse transcriptase Ty1/copia-type" evidence="3">
    <location>
        <begin position="12"/>
        <end position="237"/>
    </location>
</feature>
<dbReference type="Proteomes" id="UP000031192">
    <property type="component" value="Unassembled WGS sequence"/>
</dbReference>
<accession>A0A0B4H0D6</accession>
<reference evidence="4 5" key="1">
    <citation type="journal article" date="2014" name="Proc. Natl. Acad. Sci. U.S.A.">
        <title>Trajectory and genomic determinants of fungal-pathogen speciation and host adaptation.</title>
        <authorList>
            <person name="Hu X."/>
            <person name="Xiao G."/>
            <person name="Zheng P."/>
            <person name="Shang Y."/>
            <person name="Su Y."/>
            <person name="Zhang X."/>
            <person name="Liu X."/>
            <person name="Zhan S."/>
            <person name="St Leger R.J."/>
            <person name="Wang C."/>
        </authorList>
    </citation>
    <scope>NUCLEOTIDE SEQUENCE [LARGE SCALE GENOMIC DNA]</scope>
    <source>
        <strain evidence="4 5">ARSEF 977</strain>
    </source>
</reference>
<proteinExistence type="predicted"/>
<dbReference type="GO" id="GO:0005739">
    <property type="term" value="C:mitochondrion"/>
    <property type="evidence" value="ECO:0007669"/>
    <property type="project" value="UniProtKB-SubCell"/>
</dbReference>
<organism evidence="4 5">
    <name type="scientific">Metarhizium guizhouense (strain ARSEF 977)</name>
    <dbReference type="NCBI Taxonomy" id="1276136"/>
    <lineage>
        <taxon>Eukaryota</taxon>
        <taxon>Fungi</taxon>
        <taxon>Dikarya</taxon>
        <taxon>Ascomycota</taxon>
        <taxon>Pezizomycotina</taxon>
        <taxon>Sordariomycetes</taxon>
        <taxon>Hypocreomycetidae</taxon>
        <taxon>Hypocreales</taxon>
        <taxon>Clavicipitaceae</taxon>
        <taxon>Metarhizium</taxon>
    </lineage>
</organism>
<dbReference type="CDD" id="cd09272">
    <property type="entry name" value="RNase_HI_RT_Ty1"/>
    <property type="match status" value="1"/>
</dbReference>
<keyword evidence="2" id="KW-0496">Mitochondrion</keyword>
<dbReference type="InterPro" id="IPR013103">
    <property type="entry name" value="RVT_2"/>
</dbReference>
<dbReference type="AlphaFoldDB" id="A0A0B4H0D6"/>
<sequence length="498" mass="57024">MERQFRSLVEMDVWILVELPPGKVALDGRWVYDEKYPKDADPYARARWVVRGDQMKDSYALEDLYAAVAHMTSVRLFCTVVALLDLEWGQYDAVTAFLNAEARQEVYMKQPQGFDDGSGRVCLLKRALYGLPTSPLWWFDTARAYLKELGFAPLASELCLFRRDDGVHILLYVDDMIIAAPTKQMVKDTAESIALRFKIKEIGEVTEFLGLEIKRDRPQHRIWISQEKFIDKIVEKFFPDQQLNKAQSPWPSKTEIPVNWKELDVAMPSTDWLERTGSLNFLSMGTRPDITYTVQRLCEANQGPTEIHIQILKHLFRYISTTKSYGICLGGNYRITDLKLRVYADASFATDPMTRFSTAGHIVFVAEGPIHWKSAKQTLVTTSTTEAEFINLTPAGMSLLWISQFLADLKMPQPKPLVLFTDSQNARLAVLNKNNTARTRHIDIRYKWIINRTNDGYFQLHQVSTDEMTADGLTKALTPVKHAQFIRQLNLGKAQVAR</sequence>
<dbReference type="HOGENOM" id="CLU_001650_21_0_1"/>
<evidence type="ECO:0000256" key="2">
    <source>
        <dbReference type="ARBA" id="ARBA00023128"/>
    </source>
</evidence>
<evidence type="ECO:0000259" key="3">
    <source>
        <dbReference type="Pfam" id="PF07727"/>
    </source>
</evidence>
<dbReference type="PANTHER" id="PTHR11439:SF467">
    <property type="entry name" value="INTEGRASE CATALYTIC DOMAIN-CONTAINING PROTEIN"/>
    <property type="match status" value="1"/>
</dbReference>
<dbReference type="PANTHER" id="PTHR11439">
    <property type="entry name" value="GAG-POL-RELATED RETROTRANSPOSON"/>
    <property type="match status" value="1"/>
</dbReference>
<dbReference type="Pfam" id="PF07727">
    <property type="entry name" value="RVT_2"/>
    <property type="match status" value="1"/>
</dbReference>
<evidence type="ECO:0000313" key="4">
    <source>
        <dbReference type="EMBL" id="KID83236.1"/>
    </source>
</evidence>
<gene>
    <name evidence="4" type="ORF">MGU_09517</name>
</gene>
<comment type="caution">
    <text evidence="4">The sequence shown here is derived from an EMBL/GenBank/DDBJ whole genome shotgun (WGS) entry which is preliminary data.</text>
</comment>
<evidence type="ECO:0000313" key="5">
    <source>
        <dbReference type="Proteomes" id="UP000031192"/>
    </source>
</evidence>
<dbReference type="InterPro" id="IPR043502">
    <property type="entry name" value="DNA/RNA_pol_sf"/>
</dbReference>